<dbReference type="GO" id="GO:0022857">
    <property type="term" value="F:transmembrane transporter activity"/>
    <property type="evidence" value="ECO:0007669"/>
    <property type="project" value="InterPro"/>
</dbReference>
<name>A0A543N9Y8_9ACTN</name>
<dbReference type="EMBL" id="VFQC01000002">
    <property type="protein sequence ID" value="TQN28644.1"/>
    <property type="molecule type" value="Genomic_DNA"/>
</dbReference>
<comment type="subcellular location">
    <subcellularLocation>
        <location evidence="1">Cell membrane</location>
        <topology evidence="1">Multi-pass membrane protein</topology>
    </subcellularLocation>
</comment>
<feature type="region of interest" description="Disordered" evidence="6">
    <location>
        <begin position="1"/>
        <end position="20"/>
    </location>
</feature>
<comment type="caution">
    <text evidence="9">The sequence shown here is derived from an EMBL/GenBank/DDBJ whole genome shotgun (WGS) entry which is preliminary data.</text>
</comment>
<dbReference type="Gene3D" id="1.20.1250.20">
    <property type="entry name" value="MFS general substrate transporter like domains"/>
    <property type="match status" value="2"/>
</dbReference>
<sequence>MRPHVRRCPPADVSDATDPRVPQCQAAEHGERRFTPTRTVARNDTGRPIALSVAVVRPLGFCTTVFGALLPLALLALAIGAFSIGTTEFVAMGILPDVARTFGVSIPAAGHMISGYAIGVVIGVPLLTAVGTRLDRKRMLLALTAVFTVGNLASALAPSFEFLLASRVLTALPHGAFFGTGAIVAASLVPVTKRARAISLMLVGLSVANVVGVPAATFAAQALGWRSTFLLIAGFGALTLFALARLVPDQQTRAESSMRSELGALARGQVWLALAIGAVGCGGMFATYSYISPIMTDVTGFSAAAVPVMLAVYGAGMTAGMLVGGRAADRALLPSIYLGLGTIALTLLAVFALVQFKLAAVVLMFLLGFASNALVPALQMRLMNAAADAPSLAAGLNHAALNVANAAGAWLGGAVIAAGYGLTAPSLTGAGLAVVGLGLAGASGVLERRGRPVQAAVETPQPGSEVPAEHEEPAPVAAA</sequence>
<feature type="transmembrane region" description="Helical" evidence="7">
    <location>
        <begin position="399"/>
        <end position="421"/>
    </location>
</feature>
<feature type="domain" description="Major facilitator superfamily (MFS) profile" evidence="8">
    <location>
        <begin position="73"/>
        <end position="448"/>
    </location>
</feature>
<dbReference type="Proteomes" id="UP000317422">
    <property type="component" value="Unassembled WGS sequence"/>
</dbReference>
<evidence type="ECO:0000256" key="4">
    <source>
        <dbReference type="ARBA" id="ARBA00022989"/>
    </source>
</evidence>
<keyword evidence="5 7" id="KW-0472">Membrane</keyword>
<feature type="transmembrane region" description="Helical" evidence="7">
    <location>
        <begin position="229"/>
        <end position="247"/>
    </location>
</feature>
<keyword evidence="3 7" id="KW-0812">Transmembrane</keyword>
<dbReference type="InterPro" id="IPR011701">
    <property type="entry name" value="MFS"/>
</dbReference>
<feature type="transmembrane region" description="Helical" evidence="7">
    <location>
        <begin position="139"/>
        <end position="160"/>
    </location>
</feature>
<evidence type="ECO:0000256" key="2">
    <source>
        <dbReference type="ARBA" id="ARBA00022475"/>
    </source>
</evidence>
<reference evidence="9 10" key="1">
    <citation type="submission" date="2019-06" db="EMBL/GenBank/DDBJ databases">
        <title>Sequencing the genomes of 1000 actinobacteria strains.</title>
        <authorList>
            <person name="Klenk H.-P."/>
        </authorList>
    </citation>
    <scope>NUCLEOTIDE SEQUENCE [LARGE SCALE GENOMIC DNA]</scope>
    <source>
        <strain evidence="9 10">DSM 45015</strain>
    </source>
</reference>
<feature type="transmembrane region" description="Helical" evidence="7">
    <location>
        <begin position="336"/>
        <end position="354"/>
    </location>
</feature>
<dbReference type="AlphaFoldDB" id="A0A543N9Y8"/>
<evidence type="ECO:0000256" key="5">
    <source>
        <dbReference type="ARBA" id="ARBA00023136"/>
    </source>
</evidence>
<feature type="transmembrane region" description="Helical" evidence="7">
    <location>
        <begin position="172"/>
        <end position="191"/>
    </location>
</feature>
<feature type="transmembrane region" description="Helical" evidence="7">
    <location>
        <begin position="59"/>
        <end position="84"/>
    </location>
</feature>
<evidence type="ECO:0000259" key="8">
    <source>
        <dbReference type="PROSITE" id="PS50850"/>
    </source>
</evidence>
<dbReference type="CDD" id="cd17324">
    <property type="entry name" value="MFS_NepI_like"/>
    <property type="match status" value="1"/>
</dbReference>
<protein>
    <submittedName>
        <fullName evidence="9">DHA1 family inner membrane transport protein</fullName>
    </submittedName>
</protein>
<dbReference type="InterPro" id="IPR050189">
    <property type="entry name" value="MFS_Efflux_Transporters"/>
</dbReference>
<keyword evidence="4 7" id="KW-1133">Transmembrane helix</keyword>
<dbReference type="GO" id="GO:0005886">
    <property type="term" value="C:plasma membrane"/>
    <property type="evidence" value="ECO:0007669"/>
    <property type="project" value="UniProtKB-SubCell"/>
</dbReference>
<dbReference type="InterPro" id="IPR036259">
    <property type="entry name" value="MFS_trans_sf"/>
</dbReference>
<organism evidence="9 10">
    <name type="scientific">Haloactinospora alba</name>
    <dbReference type="NCBI Taxonomy" id="405555"/>
    <lineage>
        <taxon>Bacteria</taxon>
        <taxon>Bacillati</taxon>
        <taxon>Actinomycetota</taxon>
        <taxon>Actinomycetes</taxon>
        <taxon>Streptosporangiales</taxon>
        <taxon>Nocardiopsidaceae</taxon>
        <taxon>Haloactinospora</taxon>
    </lineage>
</organism>
<dbReference type="PANTHER" id="PTHR43124:SF3">
    <property type="entry name" value="CHLORAMPHENICOL EFFLUX PUMP RV0191"/>
    <property type="match status" value="1"/>
</dbReference>
<feature type="region of interest" description="Disordered" evidence="6">
    <location>
        <begin position="451"/>
        <end position="479"/>
    </location>
</feature>
<evidence type="ECO:0000256" key="1">
    <source>
        <dbReference type="ARBA" id="ARBA00004651"/>
    </source>
</evidence>
<proteinExistence type="predicted"/>
<keyword evidence="10" id="KW-1185">Reference proteome</keyword>
<feature type="transmembrane region" description="Helical" evidence="7">
    <location>
        <begin position="427"/>
        <end position="446"/>
    </location>
</feature>
<accession>A0A543N9Y8</accession>
<dbReference type="PANTHER" id="PTHR43124">
    <property type="entry name" value="PURINE EFFLUX PUMP PBUE"/>
    <property type="match status" value="1"/>
</dbReference>
<dbReference type="Pfam" id="PF07690">
    <property type="entry name" value="MFS_1"/>
    <property type="match status" value="1"/>
</dbReference>
<dbReference type="SUPFAM" id="SSF103473">
    <property type="entry name" value="MFS general substrate transporter"/>
    <property type="match status" value="1"/>
</dbReference>
<evidence type="ECO:0000256" key="6">
    <source>
        <dbReference type="SAM" id="MobiDB-lite"/>
    </source>
</evidence>
<dbReference type="PROSITE" id="PS50850">
    <property type="entry name" value="MFS"/>
    <property type="match status" value="1"/>
</dbReference>
<feature type="transmembrane region" description="Helical" evidence="7">
    <location>
        <begin position="198"/>
        <end position="223"/>
    </location>
</feature>
<gene>
    <name evidence="9" type="ORF">FHX37_4002</name>
</gene>
<feature type="transmembrane region" description="Helical" evidence="7">
    <location>
        <begin position="104"/>
        <end position="127"/>
    </location>
</feature>
<keyword evidence="2" id="KW-1003">Cell membrane</keyword>
<dbReference type="InterPro" id="IPR020846">
    <property type="entry name" value="MFS_dom"/>
</dbReference>
<feature type="transmembrane region" description="Helical" evidence="7">
    <location>
        <begin position="268"/>
        <end position="291"/>
    </location>
</feature>
<evidence type="ECO:0000256" key="7">
    <source>
        <dbReference type="SAM" id="Phobius"/>
    </source>
</evidence>
<evidence type="ECO:0000313" key="10">
    <source>
        <dbReference type="Proteomes" id="UP000317422"/>
    </source>
</evidence>
<feature type="transmembrane region" description="Helical" evidence="7">
    <location>
        <begin position="303"/>
        <end position="324"/>
    </location>
</feature>
<feature type="transmembrane region" description="Helical" evidence="7">
    <location>
        <begin position="360"/>
        <end position="378"/>
    </location>
</feature>
<evidence type="ECO:0000313" key="9">
    <source>
        <dbReference type="EMBL" id="TQN28644.1"/>
    </source>
</evidence>
<evidence type="ECO:0000256" key="3">
    <source>
        <dbReference type="ARBA" id="ARBA00022692"/>
    </source>
</evidence>